<evidence type="ECO:0000259" key="2">
    <source>
        <dbReference type="Pfam" id="PF07143"/>
    </source>
</evidence>
<accession>A0A1D8K6X8</accession>
<protein>
    <recommendedName>
        <fullName evidence="2">AttH domain-containing protein</fullName>
    </recommendedName>
</protein>
<dbReference type="KEGG" id="aaeo:BJI67_05970"/>
<gene>
    <name evidence="3" type="ORF">BJI67_05970</name>
</gene>
<evidence type="ECO:0000313" key="3">
    <source>
        <dbReference type="EMBL" id="AOV16670.1"/>
    </source>
</evidence>
<dbReference type="SUPFAM" id="SSF159245">
    <property type="entry name" value="AttH-like"/>
    <property type="match status" value="1"/>
</dbReference>
<evidence type="ECO:0000256" key="1">
    <source>
        <dbReference type="SAM" id="SignalP"/>
    </source>
</evidence>
<dbReference type="InterPro" id="IPR010791">
    <property type="entry name" value="AttH_dom"/>
</dbReference>
<feature type="domain" description="AttH" evidence="2">
    <location>
        <begin position="71"/>
        <end position="244"/>
    </location>
</feature>
<dbReference type="PROSITE" id="PS51257">
    <property type="entry name" value="PROKAR_LIPOPROTEIN"/>
    <property type="match status" value="1"/>
</dbReference>
<dbReference type="Pfam" id="PF07143">
    <property type="entry name" value="CrtC"/>
    <property type="match status" value="1"/>
</dbReference>
<feature type="signal peptide" evidence="1">
    <location>
        <begin position="1"/>
        <end position="23"/>
    </location>
</feature>
<dbReference type="EMBL" id="CP017448">
    <property type="protein sequence ID" value="AOV16670.1"/>
    <property type="molecule type" value="Genomic_DNA"/>
</dbReference>
<dbReference type="PANTHER" id="PTHR38591">
    <property type="entry name" value="HYDROLASE"/>
    <property type="match status" value="1"/>
</dbReference>
<name>A0A1D8K6X8_9GAMM</name>
<dbReference type="Proteomes" id="UP000095342">
    <property type="component" value="Chromosome"/>
</dbReference>
<feature type="chain" id="PRO_5009109776" description="AttH domain-containing protein" evidence="1">
    <location>
        <begin position="24"/>
        <end position="380"/>
    </location>
</feature>
<dbReference type="RefSeq" id="WP_070072259.1">
    <property type="nucleotide sequence ID" value="NZ_CP017448.1"/>
</dbReference>
<dbReference type="Gene3D" id="2.40.370.10">
    <property type="entry name" value="AttH-like domain"/>
    <property type="match status" value="2"/>
</dbReference>
<keyword evidence="4" id="KW-1185">Reference proteome</keyword>
<dbReference type="Pfam" id="PF17186">
    <property type="entry name" value="Lipocalin_9"/>
    <property type="match status" value="1"/>
</dbReference>
<proteinExistence type="predicted"/>
<dbReference type="AlphaFoldDB" id="A0A1D8K6X8"/>
<dbReference type="InterPro" id="IPR023374">
    <property type="entry name" value="AttH-like_dom_sf"/>
</dbReference>
<evidence type="ECO:0000313" key="4">
    <source>
        <dbReference type="Proteomes" id="UP000095342"/>
    </source>
</evidence>
<keyword evidence="1" id="KW-0732">Signal</keyword>
<sequence>MRTFAILAAWLVCLLGLSGCLETQSPQQTAGQASLQALLGQQADAAGFARALAPRTFSFPADFGPHPHFRTEWWYFTGTLHDAAGRRFGYEFTVFRFALTPQRPPGDSAWRSNQVYMADFALSDIAGHRFLAYQRLSRGALGLAGAQAAPFRVWVDDWSVASAGQAFPWHLRARHGHAAVDLTLTPVQGVVLNGDRGLSRKGPEQGDASYYYSMPRLATTGTVEVDGKVFRVSGQTWMDREWSTSALAPDQVGWDWFGLRLSDGADLMFYRLRDRDGRTDPYSASTYVTPGGDVIHLTASAIKAVPTDFWTSPSGGRYPVAWRLLVPELGLSLNVRAQMDNQLLPFAVRYWEGAVSVDGVRAGHALRGDGYLELTGYGSR</sequence>
<dbReference type="PANTHER" id="PTHR38591:SF1">
    <property type="entry name" value="BLL1000 PROTEIN"/>
    <property type="match status" value="1"/>
</dbReference>
<reference evidence="3 4" key="1">
    <citation type="submission" date="2016-09" db="EMBL/GenBank/DDBJ databases">
        <title>Acidihalobacter prosperus V6 (DSM14174).</title>
        <authorList>
            <person name="Khaleque H.N."/>
            <person name="Ramsay J.P."/>
            <person name="Murphy R.J.T."/>
            <person name="Kaksonen A.H."/>
            <person name="Boxall N.J."/>
            <person name="Watkin E.L.J."/>
        </authorList>
    </citation>
    <scope>NUCLEOTIDE SEQUENCE [LARGE SCALE GENOMIC DNA]</scope>
    <source>
        <strain evidence="3 4">V6</strain>
    </source>
</reference>
<organism evidence="3 4">
    <name type="scientific">Acidihalobacter aeolianus</name>
    <dbReference type="NCBI Taxonomy" id="2792603"/>
    <lineage>
        <taxon>Bacteria</taxon>
        <taxon>Pseudomonadati</taxon>
        <taxon>Pseudomonadota</taxon>
        <taxon>Gammaproteobacteria</taxon>
        <taxon>Chromatiales</taxon>
        <taxon>Ectothiorhodospiraceae</taxon>
        <taxon>Acidihalobacter</taxon>
    </lineage>
</organism>